<proteinExistence type="predicted"/>
<reference evidence="1" key="1">
    <citation type="submission" date="2022-10" db="EMBL/GenBank/DDBJ databases">
        <title>The WGS of Solirubrobacter ginsenosidimutans DSM 21036.</title>
        <authorList>
            <person name="Jiang Z."/>
        </authorList>
    </citation>
    <scope>NUCLEOTIDE SEQUENCE</scope>
    <source>
        <strain evidence="1">DSM 21036</strain>
    </source>
</reference>
<organism evidence="1 2">
    <name type="scientific">Solirubrobacter ginsenosidimutans</name>
    <dbReference type="NCBI Taxonomy" id="490573"/>
    <lineage>
        <taxon>Bacteria</taxon>
        <taxon>Bacillati</taxon>
        <taxon>Actinomycetota</taxon>
        <taxon>Thermoleophilia</taxon>
        <taxon>Solirubrobacterales</taxon>
        <taxon>Solirubrobacteraceae</taxon>
        <taxon>Solirubrobacter</taxon>
    </lineage>
</organism>
<gene>
    <name evidence="1" type="ORF">OM076_30765</name>
</gene>
<dbReference type="SUPFAM" id="SSF52980">
    <property type="entry name" value="Restriction endonuclease-like"/>
    <property type="match status" value="1"/>
</dbReference>
<keyword evidence="2" id="KW-1185">Reference proteome</keyword>
<sequence length="271" mass="30050">MAKRAAGQWGVLSLDELRACGLNKVAVGVRVRRGNLHRLYRGVYAVGHRNLTVEGQFLAAVKACGPDAVLSHYSAAALRELVRWDGRPFEITAPSAHSHPRIKAHRSTSIERVLVKGIPVTPKLRTVIDLADFEDEAIVKRALRQAKFTRAELEQLPARILDLGVVPTSSPLEDRVHDFIVRAGLEAPLVNAPYRLPTRTVIPDLYWPHLRLIVEVDSVEWHDDPLARRDDAARQAELEAAGERVLRVTSVDMRKPPLILARLRAAGVGDA</sequence>
<dbReference type="RefSeq" id="WP_270043942.1">
    <property type="nucleotide sequence ID" value="NZ_JAPDOD010000036.1"/>
</dbReference>
<evidence type="ECO:0000313" key="1">
    <source>
        <dbReference type="EMBL" id="MDA0164690.1"/>
    </source>
</evidence>
<dbReference type="InterPro" id="IPR011335">
    <property type="entry name" value="Restrct_endonuc-II-like"/>
</dbReference>
<dbReference type="Gene3D" id="3.40.960.10">
    <property type="entry name" value="VSR Endonuclease"/>
    <property type="match status" value="1"/>
</dbReference>
<evidence type="ECO:0000313" key="2">
    <source>
        <dbReference type="Proteomes" id="UP001149140"/>
    </source>
</evidence>
<dbReference type="EMBL" id="JAPDOD010000036">
    <property type="protein sequence ID" value="MDA0164690.1"/>
    <property type="molecule type" value="Genomic_DNA"/>
</dbReference>
<dbReference type="AlphaFoldDB" id="A0A9X3N0D0"/>
<comment type="caution">
    <text evidence="1">The sequence shown here is derived from an EMBL/GenBank/DDBJ whole genome shotgun (WGS) entry which is preliminary data.</text>
</comment>
<dbReference type="Proteomes" id="UP001149140">
    <property type="component" value="Unassembled WGS sequence"/>
</dbReference>
<accession>A0A9X3N0D0</accession>
<protein>
    <submittedName>
        <fullName evidence="1">Type IV toxin-antitoxin system AbiEi family antitoxin domain-containing protein</fullName>
    </submittedName>
</protein>
<name>A0A9X3N0D0_9ACTN</name>